<dbReference type="RefSeq" id="WP_184100754.1">
    <property type="nucleotide sequence ID" value="NZ_LT598653.1"/>
</dbReference>
<dbReference type="InterPro" id="IPR043519">
    <property type="entry name" value="NT_sf"/>
</dbReference>
<dbReference type="Gene3D" id="1.20.120.330">
    <property type="entry name" value="Nucleotidyltransferases domain 2"/>
    <property type="match status" value="1"/>
</dbReference>
<dbReference type="InterPro" id="IPR052548">
    <property type="entry name" value="Type_VII_TA_antitoxin"/>
</dbReference>
<dbReference type="CDD" id="cd05403">
    <property type="entry name" value="NT_KNTase_like"/>
    <property type="match status" value="1"/>
</dbReference>
<dbReference type="PROSITE" id="PS50910">
    <property type="entry name" value="HEPN"/>
    <property type="match status" value="1"/>
</dbReference>
<sequence>MKMDIDHLPARQQGELQRIKDVLMEEFARSIERATKAEKRNGKILKIILFGSYAREDWVDEPENGYQSDFDLLVIVSHEDLTDISDHWYIAEDKILRDPEVGRTLNIIVHTLSDVNKALTRGEYFWVDILRDGILLYDLPNHALAQPKPLTPADAYEMAAEYFDEGSSEAGRRLEAFAFEFDKASQDKGWLKGAAFALHQAVERLYGCYLLTNTFYFPRSHNIKFLRSLAEDREPQLIEAWPRDSKLDRRRFELLKRAYVEARYSPSYAITAEDLQALAAAARNLREIVERLCREQLEQLRVAAGL</sequence>
<protein>
    <submittedName>
        <fullName evidence="2">Putative nucleotidyltransferase</fullName>
    </submittedName>
</protein>
<dbReference type="EMBL" id="LT598653">
    <property type="protein sequence ID" value="SBV32623.1"/>
    <property type="molecule type" value="Genomic_DNA"/>
</dbReference>
<dbReference type="AlphaFoldDB" id="A0A1Y5PRK4"/>
<dbReference type="SUPFAM" id="SSF81593">
    <property type="entry name" value="Nucleotidyltransferase substrate binding subunit/domain"/>
    <property type="match status" value="1"/>
</dbReference>
<dbReference type="SMART" id="SM00748">
    <property type="entry name" value="HEPN"/>
    <property type="match status" value="1"/>
</dbReference>
<dbReference type="InterPro" id="IPR007842">
    <property type="entry name" value="HEPN_dom"/>
</dbReference>
<dbReference type="PANTHER" id="PTHR33933">
    <property type="entry name" value="NUCLEOTIDYLTRANSFERASE"/>
    <property type="match status" value="1"/>
</dbReference>
<accession>A0A1Y5PRK4</accession>
<dbReference type="KEGG" id="sphu:SPPYR_1503"/>
<dbReference type="Gene3D" id="3.30.460.10">
    <property type="entry name" value="Beta Polymerase, domain 2"/>
    <property type="match status" value="1"/>
</dbReference>
<dbReference type="Pfam" id="PF05168">
    <property type="entry name" value="HEPN"/>
    <property type="match status" value="1"/>
</dbReference>
<dbReference type="SUPFAM" id="SSF81301">
    <property type="entry name" value="Nucleotidyltransferase"/>
    <property type="match status" value="1"/>
</dbReference>
<proteinExistence type="predicted"/>
<evidence type="ECO:0000259" key="1">
    <source>
        <dbReference type="PROSITE" id="PS50910"/>
    </source>
</evidence>
<evidence type="ECO:0000313" key="2">
    <source>
        <dbReference type="EMBL" id="SBV32623.1"/>
    </source>
</evidence>
<gene>
    <name evidence="2" type="ORF">SPPYR_1503</name>
</gene>
<feature type="domain" description="HEPN" evidence="1">
    <location>
        <begin position="172"/>
        <end position="292"/>
    </location>
</feature>
<dbReference type="PANTHER" id="PTHR33933:SF1">
    <property type="entry name" value="PROTEIN ADENYLYLTRANSFERASE MNTA-RELATED"/>
    <property type="match status" value="1"/>
</dbReference>
<keyword evidence="2" id="KW-0808">Transferase</keyword>
<name>A0A1Y5PRK4_9SPHN</name>
<organism evidence="2">
    <name type="scientific">uncultured Sphingopyxis sp</name>
    <dbReference type="NCBI Taxonomy" id="310581"/>
    <lineage>
        <taxon>Bacteria</taxon>
        <taxon>Pseudomonadati</taxon>
        <taxon>Pseudomonadota</taxon>
        <taxon>Alphaproteobacteria</taxon>
        <taxon>Sphingomonadales</taxon>
        <taxon>Sphingomonadaceae</taxon>
        <taxon>Sphingopyxis</taxon>
        <taxon>environmental samples</taxon>
    </lineage>
</organism>
<reference evidence="2" key="1">
    <citation type="submission" date="2016-03" db="EMBL/GenBank/DDBJ databases">
        <authorList>
            <person name="Ploux O."/>
        </authorList>
    </citation>
    <scope>NUCLEOTIDE SEQUENCE</scope>
    <source>
        <strain evidence="2">UC10</strain>
    </source>
</reference>
<dbReference type="GO" id="GO:0016740">
    <property type="term" value="F:transferase activity"/>
    <property type="evidence" value="ECO:0007669"/>
    <property type="project" value="UniProtKB-KW"/>
</dbReference>